<keyword evidence="4" id="KW-1185">Reference proteome</keyword>
<accession>A0A7Y0Q5Z6</accession>
<dbReference type="SUPFAM" id="SSF51905">
    <property type="entry name" value="FAD/NAD(P)-binding domain"/>
    <property type="match status" value="1"/>
</dbReference>
<dbReference type="Gene3D" id="3.50.50.60">
    <property type="entry name" value="FAD/NAD(P)-binding domain"/>
    <property type="match status" value="2"/>
</dbReference>
<proteinExistence type="predicted"/>
<organism evidence="3 4">
    <name type="scientific">Thalassotalea algicola</name>
    <dbReference type="NCBI Taxonomy" id="2716224"/>
    <lineage>
        <taxon>Bacteria</taxon>
        <taxon>Pseudomonadati</taxon>
        <taxon>Pseudomonadota</taxon>
        <taxon>Gammaproteobacteria</taxon>
        <taxon>Alteromonadales</taxon>
        <taxon>Colwelliaceae</taxon>
        <taxon>Thalassotalea</taxon>
    </lineage>
</organism>
<dbReference type="EMBL" id="JABBXH010000002">
    <property type="protein sequence ID" value="NMP30858.1"/>
    <property type="molecule type" value="Genomic_DNA"/>
</dbReference>
<evidence type="ECO:0000259" key="2">
    <source>
        <dbReference type="Pfam" id="PF01266"/>
    </source>
</evidence>
<protein>
    <submittedName>
        <fullName evidence="3">FAD-binding oxidoreductase</fullName>
    </submittedName>
</protein>
<dbReference type="GO" id="GO:0016491">
    <property type="term" value="F:oxidoreductase activity"/>
    <property type="evidence" value="ECO:0007669"/>
    <property type="project" value="UniProtKB-KW"/>
</dbReference>
<dbReference type="Gene3D" id="3.30.9.10">
    <property type="entry name" value="D-Amino Acid Oxidase, subunit A, domain 2"/>
    <property type="match status" value="1"/>
</dbReference>
<dbReference type="Proteomes" id="UP000568664">
    <property type="component" value="Unassembled WGS sequence"/>
</dbReference>
<dbReference type="PANTHER" id="PTHR13847">
    <property type="entry name" value="SARCOSINE DEHYDROGENASE-RELATED"/>
    <property type="match status" value="1"/>
</dbReference>
<comment type="caution">
    <text evidence="3">The sequence shown here is derived from an EMBL/GenBank/DDBJ whole genome shotgun (WGS) entry which is preliminary data.</text>
</comment>
<dbReference type="InterPro" id="IPR036188">
    <property type="entry name" value="FAD/NAD-bd_sf"/>
</dbReference>
<reference evidence="3 4" key="1">
    <citation type="submission" date="2020-04" db="EMBL/GenBank/DDBJ databases">
        <title>Thalassotalea sp. M1531, isolated from the surface of marine red alga.</title>
        <authorList>
            <person name="Pang L."/>
            <person name="Lu D.-C."/>
        </authorList>
    </citation>
    <scope>NUCLEOTIDE SEQUENCE [LARGE SCALE GENOMIC DNA]</scope>
    <source>
        <strain evidence="3 4">M1531</strain>
    </source>
</reference>
<dbReference type="AlphaFoldDB" id="A0A7Y0Q5Z6"/>
<evidence type="ECO:0000313" key="4">
    <source>
        <dbReference type="Proteomes" id="UP000568664"/>
    </source>
</evidence>
<gene>
    <name evidence="3" type="ORF">HII17_04715</name>
</gene>
<evidence type="ECO:0000313" key="3">
    <source>
        <dbReference type="EMBL" id="NMP30858.1"/>
    </source>
</evidence>
<dbReference type="RefSeq" id="WP_169074211.1">
    <property type="nucleotide sequence ID" value="NZ_JABBXH010000002.1"/>
</dbReference>
<dbReference type="SUPFAM" id="SSF54373">
    <property type="entry name" value="FAD-linked reductases, C-terminal domain"/>
    <property type="match status" value="1"/>
</dbReference>
<dbReference type="PANTHER" id="PTHR13847:SF289">
    <property type="entry name" value="GLYCINE OXIDASE"/>
    <property type="match status" value="1"/>
</dbReference>
<dbReference type="GO" id="GO:0005737">
    <property type="term" value="C:cytoplasm"/>
    <property type="evidence" value="ECO:0007669"/>
    <property type="project" value="TreeGrafter"/>
</dbReference>
<feature type="domain" description="FAD dependent oxidoreductase" evidence="2">
    <location>
        <begin position="17"/>
        <end position="405"/>
    </location>
</feature>
<sequence length="424" mass="46963">MNQSKNSTSPEAKVQTVAVIGAGIIGINCALELQSRGYNVTLFDKQGIGEGCSKGNAGHFATEQVFPLAQASMLKQLPKMLLDPLGPVTVSPSQLIKALPWFLQFIFNMRPNAAKKSAEALKALNLHAIDYYKPLLKAANCEELLENKGALLVFEGTPLPEIKQTQQRFQDAGVNVSLYNQEQCRELEPELSDNIKYALFFPDVGHTIEPHQLCFKLTELANEKGMQYLKGEVNSIEQSGMQVHITSDNQTLIFDHAVVASGAWSKPLLKQLGYHLPMQAERGYHVELAHHNSLSRPVTSSERKFIMTPMANGLRLAGTVEYAALTQNANYQRAQPLLHHAKEIINNLPSERNQDSRWMGPRPSLPDSLPVICQATNHDHIYFAVGHHHLGLTQGAITAKLIGQLMDNQATDIDVSPYDISRFN</sequence>
<name>A0A7Y0Q5Z6_9GAMM</name>
<dbReference type="Pfam" id="PF01266">
    <property type="entry name" value="DAO"/>
    <property type="match status" value="1"/>
</dbReference>
<evidence type="ECO:0000256" key="1">
    <source>
        <dbReference type="ARBA" id="ARBA00023002"/>
    </source>
</evidence>
<dbReference type="InterPro" id="IPR006076">
    <property type="entry name" value="FAD-dep_OxRdtase"/>
</dbReference>
<keyword evidence="1" id="KW-0560">Oxidoreductase</keyword>